<gene>
    <name evidence="1" type="ORF">F2Q70_00043104</name>
</gene>
<organism evidence="1">
    <name type="scientific">Brassica cretica</name>
    <name type="common">Mustard</name>
    <dbReference type="NCBI Taxonomy" id="69181"/>
    <lineage>
        <taxon>Eukaryota</taxon>
        <taxon>Viridiplantae</taxon>
        <taxon>Streptophyta</taxon>
        <taxon>Embryophyta</taxon>
        <taxon>Tracheophyta</taxon>
        <taxon>Spermatophyta</taxon>
        <taxon>Magnoliopsida</taxon>
        <taxon>eudicotyledons</taxon>
        <taxon>Gunneridae</taxon>
        <taxon>Pentapetalae</taxon>
        <taxon>rosids</taxon>
        <taxon>malvids</taxon>
        <taxon>Brassicales</taxon>
        <taxon>Brassicaceae</taxon>
        <taxon>Brassiceae</taxon>
        <taxon>Brassica</taxon>
    </lineage>
</organism>
<protein>
    <submittedName>
        <fullName evidence="1">Uncharacterized protein</fullName>
    </submittedName>
</protein>
<sequence length="79" mass="9310">MSSPRRNAIESCLLKLSIQAVIHTVWRERNNRKHNNVYRTAAETTQFIDKMIRSRISSLRPKNKSHYGSVMQRWMGCYG</sequence>
<accession>A0A8S9KIV4</accession>
<comment type="caution">
    <text evidence="1">The sequence shown here is derived from an EMBL/GenBank/DDBJ whole genome shotgun (WGS) entry which is preliminary data.</text>
</comment>
<name>A0A8S9KIV4_BRACR</name>
<dbReference type="EMBL" id="QGKY02000164">
    <property type="protein sequence ID" value="KAF2593458.1"/>
    <property type="molecule type" value="Genomic_DNA"/>
</dbReference>
<evidence type="ECO:0000313" key="1">
    <source>
        <dbReference type="EMBL" id="KAF2593458.1"/>
    </source>
</evidence>
<dbReference type="AlphaFoldDB" id="A0A8S9KIV4"/>
<reference evidence="1" key="1">
    <citation type="submission" date="2019-12" db="EMBL/GenBank/DDBJ databases">
        <title>Genome sequencing and annotation of Brassica cretica.</title>
        <authorList>
            <person name="Studholme D.J."/>
            <person name="Sarris P.F."/>
        </authorList>
    </citation>
    <scope>NUCLEOTIDE SEQUENCE</scope>
    <source>
        <strain evidence="1">PFS-102/07</strain>
        <tissue evidence="1">Leaf</tissue>
    </source>
</reference>
<proteinExistence type="predicted"/>